<name>A0A0D7WXG3_9BACL</name>
<sequence>MKIEKSFMNNDESSLQQVNKHVLDSVQSITNQLVAEGYEIIFSGADGIICKKKNFEVQPLFHLVKNCSKEISFSMGVSPSLCDAFLALRYAKSNGKDTAAIHNLGFSLIR</sequence>
<dbReference type="InterPro" id="IPR040942">
    <property type="entry name" value="Minimal_Cpol"/>
</dbReference>
<dbReference type="NCBIfam" id="NF033576">
    <property type="entry name" value="mCpol"/>
    <property type="match status" value="1"/>
</dbReference>
<gene>
    <name evidence="2" type="ORF">QD47_20350</name>
</gene>
<protein>
    <recommendedName>
        <fullName evidence="1">Minimal CRISPR polymerase domain-containing protein</fullName>
    </recommendedName>
</protein>
<dbReference type="PATRIC" id="fig|159743.3.peg.4524"/>
<organism evidence="2 3">
    <name type="scientific">Paenibacillus terrae</name>
    <dbReference type="NCBI Taxonomy" id="159743"/>
    <lineage>
        <taxon>Bacteria</taxon>
        <taxon>Bacillati</taxon>
        <taxon>Bacillota</taxon>
        <taxon>Bacilli</taxon>
        <taxon>Bacillales</taxon>
        <taxon>Paenibacillaceae</taxon>
        <taxon>Paenibacillus</taxon>
    </lineage>
</organism>
<reference evidence="2 3" key="1">
    <citation type="submission" date="2014-11" db="EMBL/GenBank/DDBJ databases">
        <title>Draft Genome Sequences of Paenibacillus polymyxa NRRL B-30509 and Paenibacillus terrae NRRL B-30644, Strains from a Poultry Environment that Produce Tridecaptin A and Paenicidins.</title>
        <authorList>
            <person name="van Belkum M.J."/>
            <person name="Lohans C.T."/>
            <person name="Vederas J.C."/>
        </authorList>
    </citation>
    <scope>NUCLEOTIDE SEQUENCE [LARGE SCALE GENOMIC DNA]</scope>
    <source>
        <strain evidence="2 3">NRRL B-30644</strain>
    </source>
</reference>
<dbReference type="EMBL" id="JTHP01000047">
    <property type="protein sequence ID" value="KJD43876.1"/>
    <property type="molecule type" value="Genomic_DNA"/>
</dbReference>
<dbReference type="Proteomes" id="UP000032534">
    <property type="component" value="Unassembled WGS sequence"/>
</dbReference>
<evidence type="ECO:0000313" key="2">
    <source>
        <dbReference type="EMBL" id="KJD43876.1"/>
    </source>
</evidence>
<evidence type="ECO:0000313" key="3">
    <source>
        <dbReference type="Proteomes" id="UP000032534"/>
    </source>
</evidence>
<evidence type="ECO:0000259" key="1">
    <source>
        <dbReference type="Pfam" id="PF18182"/>
    </source>
</evidence>
<accession>A0A0D7WXG3</accession>
<dbReference type="AlphaFoldDB" id="A0A0D7WXG3"/>
<dbReference type="RefSeq" id="WP_152643833.1">
    <property type="nucleotide sequence ID" value="NZ_JTHP01000047.1"/>
</dbReference>
<keyword evidence="3" id="KW-1185">Reference proteome</keyword>
<comment type="caution">
    <text evidence="2">The sequence shown here is derived from an EMBL/GenBank/DDBJ whole genome shotgun (WGS) entry which is preliminary data.</text>
</comment>
<proteinExistence type="predicted"/>
<feature type="domain" description="Minimal CRISPR polymerase" evidence="1">
    <location>
        <begin position="2"/>
        <end position="98"/>
    </location>
</feature>
<dbReference type="OrthoDB" id="7861017at2"/>
<dbReference type="Pfam" id="PF18182">
    <property type="entry name" value="mCpol"/>
    <property type="match status" value="1"/>
</dbReference>